<reference evidence="1" key="1">
    <citation type="journal article" date="2013" name="BMC Genomics">
        <title>Unscrambling butterfly oogenesis.</title>
        <authorList>
            <person name="Carter J.M."/>
            <person name="Baker S.C."/>
            <person name="Pink R."/>
            <person name="Carter D.R."/>
            <person name="Collins A."/>
            <person name="Tomlin J."/>
            <person name="Gibbs M."/>
            <person name="Breuker C.J."/>
        </authorList>
    </citation>
    <scope>NUCLEOTIDE SEQUENCE</scope>
    <source>
        <tissue evidence="1">Ovary</tissue>
    </source>
</reference>
<dbReference type="EMBL" id="GAIX01014880">
    <property type="protein sequence ID" value="JAA77680.1"/>
    <property type="molecule type" value="Transcribed_RNA"/>
</dbReference>
<sequence>RIKSIQNPCTRYIGASKTTHSSYFTSNVLNVYHKMGELRKVCEIATLCGCEVRRARGVFTVSEHNALHAIMVQ</sequence>
<dbReference type="AlphaFoldDB" id="S4NVM8"/>
<reference evidence="1" key="2">
    <citation type="submission" date="2013-05" db="EMBL/GenBank/DDBJ databases">
        <authorList>
            <person name="Carter J.-M."/>
            <person name="Baker S.C."/>
            <person name="Pink R."/>
            <person name="Carter D.R.F."/>
            <person name="Collins A."/>
            <person name="Tomlin J."/>
            <person name="Gibbs M."/>
            <person name="Breuker C.J."/>
        </authorList>
    </citation>
    <scope>NUCLEOTIDE SEQUENCE</scope>
    <source>
        <tissue evidence="1">Ovary</tissue>
    </source>
</reference>
<proteinExistence type="predicted"/>
<name>S4NVM8_9NEOP</name>
<feature type="non-terminal residue" evidence="1">
    <location>
        <position position="1"/>
    </location>
</feature>
<organism evidence="1">
    <name type="scientific">Pararge aegeria</name>
    <name type="common">speckled wood butterfly</name>
    <dbReference type="NCBI Taxonomy" id="116150"/>
    <lineage>
        <taxon>Eukaryota</taxon>
        <taxon>Metazoa</taxon>
        <taxon>Ecdysozoa</taxon>
        <taxon>Arthropoda</taxon>
        <taxon>Hexapoda</taxon>
        <taxon>Insecta</taxon>
        <taxon>Pterygota</taxon>
        <taxon>Neoptera</taxon>
        <taxon>Endopterygota</taxon>
        <taxon>Lepidoptera</taxon>
        <taxon>Glossata</taxon>
        <taxon>Ditrysia</taxon>
        <taxon>Papilionoidea</taxon>
        <taxon>Nymphalidae</taxon>
        <taxon>Satyrinae</taxon>
        <taxon>Satyrini</taxon>
        <taxon>Parargina</taxon>
        <taxon>Pararge</taxon>
    </lineage>
</organism>
<evidence type="ECO:0000313" key="1">
    <source>
        <dbReference type="EMBL" id="JAA77680.1"/>
    </source>
</evidence>
<protein>
    <submittedName>
        <fullName evidence="1">Uncharacterized protein</fullName>
    </submittedName>
</protein>
<accession>S4NVM8</accession>